<dbReference type="Proteomes" id="UP000245431">
    <property type="component" value="Chromosome PVE_r1"/>
</dbReference>
<evidence type="ECO:0000313" key="2">
    <source>
        <dbReference type="EMBL" id="SBW83813.1"/>
    </source>
</evidence>
<dbReference type="Gene3D" id="1.10.3210.10">
    <property type="entry name" value="Hypothetical protein af1432"/>
    <property type="match status" value="1"/>
</dbReference>
<dbReference type="AlphaFoldDB" id="A0A1D3K628"/>
<protein>
    <submittedName>
        <fullName evidence="2">Uncharacterized protein</fullName>
    </submittedName>
</protein>
<reference evidence="3" key="2">
    <citation type="submission" date="2016-07" db="EMBL/GenBank/DDBJ databases">
        <authorList>
            <person name="Florea S."/>
            <person name="Webb J.S."/>
            <person name="Jaromczyk J."/>
            <person name="Schardl C.L."/>
        </authorList>
    </citation>
    <scope>NUCLEOTIDE SEQUENCE [LARGE SCALE GENOMIC DNA]</scope>
    <source>
        <strain evidence="3">1YdBTEX2</strain>
    </source>
</reference>
<name>A0A1D3K628_PSEVE</name>
<reference evidence="2" key="1">
    <citation type="submission" date="2016-07" db="EMBL/GenBank/DDBJ databases">
        <authorList>
            <person name="Bertelli C."/>
        </authorList>
    </citation>
    <scope>NUCLEOTIDE SEQUENCE</scope>
    <source>
        <strain evidence="2">1YdBTEX2</strain>
    </source>
</reference>
<sequence length="60" mass="6574">MCLAVRLLRSRGIGSGPHETIPDELLERLGLSRDKAEEVVAKVLDAEVLLRELASQFSQG</sequence>
<proteinExistence type="predicted"/>
<dbReference type="EMBL" id="LT599583">
    <property type="protein sequence ID" value="SBW83813.1"/>
    <property type="molecule type" value="Genomic_DNA"/>
</dbReference>
<evidence type="ECO:0000313" key="3">
    <source>
        <dbReference type="Proteomes" id="UP000245431"/>
    </source>
</evidence>
<dbReference type="EMBL" id="LT599583">
    <property type="protein sequence ID" value="SBW83812.1"/>
    <property type="molecule type" value="Genomic_DNA"/>
</dbReference>
<organism evidence="2 3">
    <name type="scientific">Pseudomonas veronii 1YdBTEX2</name>
    <dbReference type="NCBI Taxonomy" id="1295141"/>
    <lineage>
        <taxon>Bacteria</taxon>
        <taxon>Pseudomonadati</taxon>
        <taxon>Pseudomonadota</taxon>
        <taxon>Gammaproteobacteria</taxon>
        <taxon>Pseudomonadales</taxon>
        <taxon>Pseudomonadaceae</taxon>
        <taxon>Pseudomonas</taxon>
    </lineage>
</organism>
<evidence type="ECO:0000313" key="1">
    <source>
        <dbReference type="EMBL" id="SBW83812.1"/>
    </source>
</evidence>
<accession>A0A1D3K628</accession>
<gene>
    <name evidence="1" type="ORF">PVE_R1G5933</name>
    <name evidence="2" type="ORF">PVE_R1G5934</name>
</gene>